<sequence>MRAKGNAQAANRNSKRRTENSLSLKRYYSLQQHLGQRTGIKRGGSNFLINSLIFTLSYFIGCASHLTDVHRTLTHLPTGIGPLRM</sequence>
<evidence type="ECO:0000313" key="4">
    <source>
        <dbReference type="Proteomes" id="UP001054945"/>
    </source>
</evidence>
<name>A0AAV4MXS5_CAEEX</name>
<protein>
    <submittedName>
        <fullName evidence="3">Uncharacterized protein</fullName>
    </submittedName>
</protein>
<proteinExistence type="predicted"/>
<organism evidence="3 4">
    <name type="scientific">Caerostris extrusa</name>
    <name type="common">Bark spider</name>
    <name type="synonym">Caerostris bankana</name>
    <dbReference type="NCBI Taxonomy" id="172846"/>
    <lineage>
        <taxon>Eukaryota</taxon>
        <taxon>Metazoa</taxon>
        <taxon>Ecdysozoa</taxon>
        <taxon>Arthropoda</taxon>
        <taxon>Chelicerata</taxon>
        <taxon>Arachnida</taxon>
        <taxon>Araneae</taxon>
        <taxon>Araneomorphae</taxon>
        <taxon>Entelegynae</taxon>
        <taxon>Araneoidea</taxon>
        <taxon>Araneidae</taxon>
        <taxon>Caerostris</taxon>
    </lineage>
</organism>
<evidence type="ECO:0000256" key="2">
    <source>
        <dbReference type="SAM" id="Phobius"/>
    </source>
</evidence>
<keyword evidence="2" id="KW-0472">Membrane</keyword>
<evidence type="ECO:0000256" key="1">
    <source>
        <dbReference type="SAM" id="MobiDB-lite"/>
    </source>
</evidence>
<dbReference type="AlphaFoldDB" id="A0AAV4MXS5"/>
<gene>
    <name evidence="3" type="ORF">CEXT_252621</name>
</gene>
<keyword evidence="2" id="KW-0812">Transmembrane</keyword>
<feature type="region of interest" description="Disordered" evidence="1">
    <location>
        <begin position="1"/>
        <end position="22"/>
    </location>
</feature>
<dbReference type="EMBL" id="BPLR01020282">
    <property type="protein sequence ID" value="GIX76755.1"/>
    <property type="molecule type" value="Genomic_DNA"/>
</dbReference>
<reference evidence="3 4" key="1">
    <citation type="submission" date="2021-06" db="EMBL/GenBank/DDBJ databases">
        <title>Caerostris extrusa draft genome.</title>
        <authorList>
            <person name="Kono N."/>
            <person name="Arakawa K."/>
        </authorList>
    </citation>
    <scope>NUCLEOTIDE SEQUENCE [LARGE SCALE GENOMIC DNA]</scope>
</reference>
<keyword evidence="2" id="KW-1133">Transmembrane helix</keyword>
<keyword evidence="4" id="KW-1185">Reference proteome</keyword>
<evidence type="ECO:0000313" key="3">
    <source>
        <dbReference type="EMBL" id="GIX76755.1"/>
    </source>
</evidence>
<comment type="caution">
    <text evidence="3">The sequence shown here is derived from an EMBL/GenBank/DDBJ whole genome shotgun (WGS) entry which is preliminary data.</text>
</comment>
<accession>A0AAV4MXS5</accession>
<dbReference type="Proteomes" id="UP001054945">
    <property type="component" value="Unassembled WGS sequence"/>
</dbReference>
<feature type="transmembrane region" description="Helical" evidence="2">
    <location>
        <begin position="47"/>
        <end position="66"/>
    </location>
</feature>